<dbReference type="InterPro" id="IPR000845">
    <property type="entry name" value="Nucleoside_phosphorylase_d"/>
</dbReference>
<dbReference type="GO" id="GO:0009116">
    <property type="term" value="P:nucleoside metabolic process"/>
    <property type="evidence" value="ECO:0007669"/>
    <property type="project" value="InterPro"/>
</dbReference>
<evidence type="ECO:0000313" key="3">
    <source>
        <dbReference type="Proteomes" id="UP000622580"/>
    </source>
</evidence>
<name>A0A941HX76_9CAUL</name>
<comment type="caution">
    <text evidence="2">The sequence shown here is derived from an EMBL/GenBank/DDBJ whole genome shotgun (WGS) entry which is preliminary data.</text>
</comment>
<dbReference type="EMBL" id="JAGSGD010000001">
    <property type="protein sequence ID" value="MBR7620791.1"/>
    <property type="molecule type" value="Genomic_DNA"/>
</dbReference>
<dbReference type="Proteomes" id="UP000622580">
    <property type="component" value="Unassembled WGS sequence"/>
</dbReference>
<dbReference type="CDD" id="cd09008">
    <property type="entry name" value="MTAN"/>
    <property type="match status" value="1"/>
</dbReference>
<protein>
    <submittedName>
        <fullName evidence="2">5'-methylthioadenosine/S-adenosylhomocysteine nucleosidase</fullName>
    </submittedName>
</protein>
<feature type="domain" description="Nucleoside phosphorylase" evidence="1">
    <location>
        <begin position="7"/>
        <end position="274"/>
    </location>
</feature>
<accession>A0A941HX76</accession>
<keyword evidence="3" id="KW-1185">Reference proteome</keyword>
<evidence type="ECO:0000259" key="1">
    <source>
        <dbReference type="Pfam" id="PF01048"/>
    </source>
</evidence>
<dbReference type="PANTHER" id="PTHR21234:SF42">
    <property type="entry name" value="PHOSPHORYLASE SUPERFAMILY PROTEIN"/>
    <property type="match status" value="1"/>
</dbReference>
<dbReference type="Gene3D" id="3.40.50.1580">
    <property type="entry name" value="Nucleoside phosphorylase domain"/>
    <property type="match status" value="1"/>
</dbReference>
<dbReference type="RefSeq" id="WP_215341515.1">
    <property type="nucleotide sequence ID" value="NZ_JAGSGD010000001.1"/>
</dbReference>
<dbReference type="SUPFAM" id="SSF53167">
    <property type="entry name" value="Purine and uridine phosphorylases"/>
    <property type="match status" value="1"/>
</dbReference>
<dbReference type="PANTHER" id="PTHR21234">
    <property type="entry name" value="PURINE NUCLEOSIDE PHOSPHORYLASE"/>
    <property type="match status" value="1"/>
</dbReference>
<evidence type="ECO:0000313" key="2">
    <source>
        <dbReference type="EMBL" id="MBR7620791.1"/>
    </source>
</evidence>
<dbReference type="GO" id="GO:0003824">
    <property type="term" value="F:catalytic activity"/>
    <property type="evidence" value="ECO:0007669"/>
    <property type="project" value="InterPro"/>
</dbReference>
<dbReference type="Pfam" id="PF01048">
    <property type="entry name" value="PNP_UDP_1"/>
    <property type="match status" value="1"/>
</dbReference>
<dbReference type="InterPro" id="IPR035994">
    <property type="entry name" value="Nucleoside_phosphorylase_sf"/>
</dbReference>
<reference evidence="2" key="1">
    <citation type="submission" date="2021-04" db="EMBL/GenBank/DDBJ databases">
        <title>Draft genome assembly of strain Phenylobacterium sp. 20VBR1 using MiniION and Illumina platforms.</title>
        <authorList>
            <person name="Thomas F.A."/>
            <person name="Krishnan K.P."/>
            <person name="Sinha R.K."/>
        </authorList>
    </citation>
    <scope>NUCLEOTIDE SEQUENCE</scope>
    <source>
        <strain evidence="2">20VBR1</strain>
    </source>
</reference>
<proteinExistence type="predicted"/>
<sequence length="279" mass="28791">MLDDTPRIAVLGAMASELTALRKELTETTEHTVVGAAFTTGVLAGKAVVLVRCGVSMVNAAMVAQRTLDLFNVTHLMVSGCAGGVEPELKVGDVFVASQWGHYLDVVMGREGPSGFEPASGIPSGYGNFGMMFPKAAVVTGPDGETERRFWFPVAPAMLAAARKLAVTVVLSKGAGAAQLDKTPRVVAGGNGVSGSAFVNNTELRDYVYATFEAGVLDCESAAVAQVAWCNGKPFVAVRGLSSLAGAGDGDKLYTAFNQLASDNAAAVTLGLIRALQMG</sequence>
<gene>
    <name evidence="2" type="ORF">JKL49_15460</name>
</gene>
<organism evidence="2 3">
    <name type="scientific">Phenylobacterium glaciei</name>
    <dbReference type="NCBI Taxonomy" id="2803784"/>
    <lineage>
        <taxon>Bacteria</taxon>
        <taxon>Pseudomonadati</taxon>
        <taxon>Pseudomonadota</taxon>
        <taxon>Alphaproteobacteria</taxon>
        <taxon>Caulobacterales</taxon>
        <taxon>Caulobacteraceae</taxon>
        <taxon>Phenylobacterium</taxon>
    </lineage>
</organism>
<dbReference type="AlphaFoldDB" id="A0A941HX76"/>